<keyword evidence="1" id="KW-0472">Membrane</keyword>
<feature type="transmembrane region" description="Helical" evidence="1">
    <location>
        <begin position="210"/>
        <end position="232"/>
    </location>
</feature>
<evidence type="ECO:0000256" key="1">
    <source>
        <dbReference type="SAM" id="Phobius"/>
    </source>
</evidence>
<dbReference type="AlphaFoldDB" id="A0A0G0KL90"/>
<protein>
    <submittedName>
        <fullName evidence="2">Uncharacterized protein</fullName>
    </submittedName>
</protein>
<gene>
    <name evidence="2" type="ORF">US58_C0001G0025</name>
</gene>
<feature type="transmembrane region" description="Helical" evidence="1">
    <location>
        <begin position="156"/>
        <end position="174"/>
    </location>
</feature>
<keyword evidence="1" id="KW-0812">Transmembrane</keyword>
<name>A0A0G0KL90_9BACT</name>
<organism evidence="2 3">
    <name type="scientific">Candidatus Magasanikbacteria bacterium GW2011_GWA2_37_8</name>
    <dbReference type="NCBI Taxonomy" id="1619036"/>
    <lineage>
        <taxon>Bacteria</taxon>
        <taxon>Candidatus Magasanikiibacteriota</taxon>
    </lineage>
</organism>
<feature type="transmembrane region" description="Helical" evidence="1">
    <location>
        <begin position="91"/>
        <end position="109"/>
    </location>
</feature>
<evidence type="ECO:0000313" key="3">
    <source>
        <dbReference type="Proteomes" id="UP000034333"/>
    </source>
</evidence>
<feature type="transmembrane region" description="Helical" evidence="1">
    <location>
        <begin position="12"/>
        <end position="29"/>
    </location>
</feature>
<feature type="transmembrane region" description="Helical" evidence="1">
    <location>
        <begin position="35"/>
        <end position="56"/>
    </location>
</feature>
<keyword evidence="1" id="KW-1133">Transmembrane helix</keyword>
<feature type="transmembrane region" description="Helical" evidence="1">
    <location>
        <begin position="186"/>
        <end position="204"/>
    </location>
</feature>
<sequence>MKLPQNLSFHPKLAAAFEVIFGAIFIWWLGLIGAWWILFVWAGFRLLFWAVLVRLVSYPTEVNRWHHFVSLFFFGLGALSFILFVEWGWTVWLLRLAFVFGPALSFWLVPVKGNELSFVLKPYRRWQFLSCVFGLAGIWSGVYAVLSLQIFNINRWWWFLSATVLSALLAGWWWKEYGILRDKKFLLWQIVLGIIFLETAWAISLWPLGFFINGLLLSWFWYVLWLLGRFQLSKLGVNWKKQTPFLIINFVLLILFLLLIARWK</sequence>
<comment type="caution">
    <text evidence="2">The sequence shown here is derived from an EMBL/GenBank/DDBJ whole genome shotgun (WGS) entry which is preliminary data.</text>
</comment>
<reference evidence="2 3" key="1">
    <citation type="journal article" date="2015" name="Nature">
        <title>rRNA introns, odd ribosomes, and small enigmatic genomes across a large radiation of phyla.</title>
        <authorList>
            <person name="Brown C.T."/>
            <person name="Hug L.A."/>
            <person name="Thomas B.C."/>
            <person name="Sharon I."/>
            <person name="Castelle C.J."/>
            <person name="Singh A."/>
            <person name="Wilkins M.J."/>
            <person name="Williams K.H."/>
            <person name="Banfield J.F."/>
        </authorList>
    </citation>
    <scope>NUCLEOTIDE SEQUENCE [LARGE SCALE GENOMIC DNA]</scope>
</reference>
<proteinExistence type="predicted"/>
<evidence type="ECO:0000313" key="2">
    <source>
        <dbReference type="EMBL" id="KKQ41351.1"/>
    </source>
</evidence>
<feature type="transmembrane region" description="Helical" evidence="1">
    <location>
        <begin position="68"/>
        <end position="85"/>
    </location>
</feature>
<dbReference type="STRING" id="1619036.US58_C0001G0025"/>
<accession>A0A0G0KL90</accession>
<dbReference type="Proteomes" id="UP000034333">
    <property type="component" value="Unassembled WGS sequence"/>
</dbReference>
<feature type="transmembrane region" description="Helical" evidence="1">
    <location>
        <begin position="244"/>
        <end position="263"/>
    </location>
</feature>
<feature type="transmembrane region" description="Helical" evidence="1">
    <location>
        <begin position="129"/>
        <end position="150"/>
    </location>
</feature>
<dbReference type="EMBL" id="LBTN01000001">
    <property type="protein sequence ID" value="KKQ41351.1"/>
    <property type="molecule type" value="Genomic_DNA"/>
</dbReference>